<evidence type="ECO:0000256" key="1">
    <source>
        <dbReference type="SAM" id="Phobius"/>
    </source>
</evidence>
<dbReference type="EMBL" id="JAEHTE010000004">
    <property type="protein sequence ID" value="MBI6883675.1"/>
    <property type="molecule type" value="Genomic_DNA"/>
</dbReference>
<reference evidence="2" key="1">
    <citation type="submission" date="2020-12" db="EMBL/GenBank/DDBJ databases">
        <title>Enhanced detection system for hospital associated transmission using whole genome sequencing surveillance.</title>
        <authorList>
            <person name="Harrison L.H."/>
            <person name="Van Tyne D."/>
            <person name="Marsh J.W."/>
            <person name="Griffith M.P."/>
            <person name="Snyder D.J."/>
            <person name="Cooper V.S."/>
            <person name="Mustapha M."/>
        </authorList>
    </citation>
    <scope>NUCLEOTIDE SEQUENCE</scope>
    <source>
        <strain evidence="2">PSB00042</strain>
    </source>
</reference>
<comment type="caution">
    <text evidence="2">The sequence shown here is derived from an EMBL/GenBank/DDBJ whole genome shotgun (WGS) entry which is preliminary data.</text>
</comment>
<protein>
    <submittedName>
        <fullName evidence="2">Uncharacterized protein</fullName>
    </submittedName>
</protein>
<keyword evidence="1" id="KW-0472">Membrane</keyword>
<name>A0A8I1JKQ4_PSEPU</name>
<dbReference type="AlphaFoldDB" id="A0A8I1JKQ4"/>
<proteinExistence type="predicted"/>
<evidence type="ECO:0000313" key="3">
    <source>
        <dbReference type="Proteomes" id="UP000637061"/>
    </source>
</evidence>
<gene>
    <name evidence="2" type="ORF">JEU22_07110</name>
</gene>
<dbReference type="InterPro" id="IPR032128">
    <property type="entry name" value="Pyocin_R2_holin"/>
</dbReference>
<dbReference type="RefSeq" id="WP_198747057.1">
    <property type="nucleotide sequence ID" value="NZ_JAEHTE010000004.1"/>
</dbReference>
<dbReference type="Pfam" id="PF16085">
    <property type="entry name" value="Phage_holin_3_5"/>
    <property type="match status" value="1"/>
</dbReference>
<keyword evidence="1" id="KW-1133">Transmembrane helix</keyword>
<dbReference type="Proteomes" id="UP000637061">
    <property type="component" value="Unassembled WGS sequence"/>
</dbReference>
<evidence type="ECO:0000313" key="2">
    <source>
        <dbReference type="EMBL" id="MBI6883675.1"/>
    </source>
</evidence>
<organism evidence="2 3">
    <name type="scientific">Pseudomonas putida</name>
    <name type="common">Arthrobacter siderocapsulatus</name>
    <dbReference type="NCBI Taxonomy" id="303"/>
    <lineage>
        <taxon>Bacteria</taxon>
        <taxon>Pseudomonadati</taxon>
        <taxon>Pseudomonadota</taxon>
        <taxon>Gammaproteobacteria</taxon>
        <taxon>Pseudomonadales</taxon>
        <taxon>Pseudomonadaceae</taxon>
        <taxon>Pseudomonas</taxon>
    </lineage>
</organism>
<accession>A0A8I1JKQ4</accession>
<keyword evidence="1" id="KW-0812">Transmembrane</keyword>
<feature type="transmembrane region" description="Helical" evidence="1">
    <location>
        <begin position="49"/>
        <end position="72"/>
    </location>
</feature>
<sequence length="93" mass="9701">MNNEHQALADVPLWLLVLLSMAGLSGEMLRASGADLSLRQILQRVALRFLAPGLLGITPMFAVGIALLAVGLGTSNPGLWIPGAALMAARVVK</sequence>
<feature type="transmembrane region" description="Helical" evidence="1">
    <location>
        <begin position="12"/>
        <end position="29"/>
    </location>
</feature>